<proteinExistence type="predicted"/>
<organism evidence="1 2">
    <name type="scientific">Symbiodinium pilosum</name>
    <name type="common">Dinoflagellate</name>
    <dbReference type="NCBI Taxonomy" id="2952"/>
    <lineage>
        <taxon>Eukaryota</taxon>
        <taxon>Sar</taxon>
        <taxon>Alveolata</taxon>
        <taxon>Dinophyceae</taxon>
        <taxon>Suessiales</taxon>
        <taxon>Symbiodiniaceae</taxon>
        <taxon>Symbiodinium</taxon>
    </lineage>
</organism>
<gene>
    <name evidence="1" type="ORF">SPIL2461_LOCUS482</name>
</gene>
<evidence type="ECO:0000313" key="2">
    <source>
        <dbReference type="Proteomes" id="UP000649617"/>
    </source>
</evidence>
<dbReference type="Proteomes" id="UP000649617">
    <property type="component" value="Unassembled WGS sequence"/>
</dbReference>
<accession>A0A812ITH4</accession>
<sequence length="193" mass="21805">MASTDTDVEVVLAFHGFLGGDAMWVEESEKPEPADFVGSFINSDGQIAACMESWCRFHGDRETQALKFSRKGTYMGDWLATENDGTGMVWKKGKQTMWWGRLPANGKEIAQKHILTTEWLTSEGDIVQPEGSKLKFMSGHTVTLGLDGTVVKLDTRPRMVLAEFDADKKEIVWRRLLRNDLKLIRWYGTTSLN</sequence>
<keyword evidence="2" id="KW-1185">Reference proteome</keyword>
<reference evidence="1" key="1">
    <citation type="submission" date="2021-02" db="EMBL/GenBank/DDBJ databases">
        <authorList>
            <person name="Dougan E. K."/>
            <person name="Rhodes N."/>
            <person name="Thang M."/>
            <person name="Chan C."/>
        </authorList>
    </citation>
    <scope>NUCLEOTIDE SEQUENCE</scope>
</reference>
<name>A0A812ITH4_SYMPI</name>
<dbReference type="EMBL" id="CAJNIZ010000362">
    <property type="protein sequence ID" value="CAE7160105.1"/>
    <property type="molecule type" value="Genomic_DNA"/>
</dbReference>
<comment type="caution">
    <text evidence="1">The sequence shown here is derived from an EMBL/GenBank/DDBJ whole genome shotgun (WGS) entry which is preliminary data.</text>
</comment>
<evidence type="ECO:0000313" key="1">
    <source>
        <dbReference type="EMBL" id="CAE7160105.1"/>
    </source>
</evidence>
<protein>
    <submittedName>
        <fullName evidence="1">Uncharacterized protein</fullName>
    </submittedName>
</protein>
<dbReference type="AlphaFoldDB" id="A0A812ITH4"/>